<dbReference type="AlphaFoldDB" id="A0A165DZ05"/>
<proteinExistence type="predicted"/>
<dbReference type="EMBL" id="KV426179">
    <property type="protein sequence ID" value="KZV85705.1"/>
    <property type="molecule type" value="Genomic_DNA"/>
</dbReference>
<sequence length="262" mass="28589">MFVDNEWCLGCQKQLTDSDRAYCSDACEQLELQATHDHHHAQQPQPPQPRQPFPDACEDDEDAEDPSPIHYHRAKFDTIQLWRERVCPGAPDDFACSPPSTSSHQYSPGPSSRFATATLLSASFPAPPCLAPPVPAVERRLLPPATDMESLCPPTIALTGEDSLVITPPTQSVAAPAPAIHPATASPSRFKWLQDALHSLRGQGVCVDALPVGIDAATFYHAKSQPVPVPSPQRRHSHHHVYCHDATAADDDADDFLARILH</sequence>
<evidence type="ECO:0000313" key="3">
    <source>
        <dbReference type="Proteomes" id="UP000077266"/>
    </source>
</evidence>
<accession>A0A165DZ05</accession>
<dbReference type="Proteomes" id="UP000077266">
    <property type="component" value="Unassembled WGS sequence"/>
</dbReference>
<reference evidence="2 3" key="1">
    <citation type="journal article" date="2016" name="Mol. Biol. Evol.">
        <title>Comparative Genomics of Early-Diverging Mushroom-Forming Fungi Provides Insights into the Origins of Lignocellulose Decay Capabilities.</title>
        <authorList>
            <person name="Nagy L.G."/>
            <person name="Riley R."/>
            <person name="Tritt A."/>
            <person name="Adam C."/>
            <person name="Daum C."/>
            <person name="Floudas D."/>
            <person name="Sun H."/>
            <person name="Yadav J.S."/>
            <person name="Pangilinan J."/>
            <person name="Larsson K.H."/>
            <person name="Matsuura K."/>
            <person name="Barry K."/>
            <person name="Labutti K."/>
            <person name="Kuo R."/>
            <person name="Ohm R.A."/>
            <person name="Bhattacharya S.S."/>
            <person name="Shirouzu T."/>
            <person name="Yoshinaga Y."/>
            <person name="Martin F.M."/>
            <person name="Grigoriev I.V."/>
            <person name="Hibbett D.S."/>
        </authorList>
    </citation>
    <scope>NUCLEOTIDE SEQUENCE [LARGE SCALE GENOMIC DNA]</scope>
    <source>
        <strain evidence="2 3">HHB12029</strain>
    </source>
</reference>
<keyword evidence="3" id="KW-1185">Reference proteome</keyword>
<evidence type="ECO:0000256" key="1">
    <source>
        <dbReference type="SAM" id="MobiDB-lite"/>
    </source>
</evidence>
<organism evidence="2 3">
    <name type="scientific">Exidia glandulosa HHB12029</name>
    <dbReference type="NCBI Taxonomy" id="1314781"/>
    <lineage>
        <taxon>Eukaryota</taxon>
        <taxon>Fungi</taxon>
        <taxon>Dikarya</taxon>
        <taxon>Basidiomycota</taxon>
        <taxon>Agaricomycotina</taxon>
        <taxon>Agaricomycetes</taxon>
        <taxon>Auriculariales</taxon>
        <taxon>Exidiaceae</taxon>
        <taxon>Exidia</taxon>
    </lineage>
</organism>
<gene>
    <name evidence="2" type="ORF">EXIGLDRAFT_725565</name>
</gene>
<name>A0A165DZ05_EXIGL</name>
<dbReference type="InParanoid" id="A0A165DZ05"/>
<protein>
    <submittedName>
        <fullName evidence="2">Uncharacterized protein</fullName>
    </submittedName>
</protein>
<evidence type="ECO:0000313" key="2">
    <source>
        <dbReference type="EMBL" id="KZV85705.1"/>
    </source>
</evidence>
<feature type="compositionally biased region" description="Acidic residues" evidence="1">
    <location>
        <begin position="56"/>
        <end position="65"/>
    </location>
</feature>
<dbReference type="OrthoDB" id="10619166at2759"/>
<feature type="region of interest" description="Disordered" evidence="1">
    <location>
        <begin position="35"/>
        <end position="69"/>
    </location>
</feature>